<keyword evidence="2" id="KW-1185">Reference proteome</keyword>
<evidence type="ECO:0000313" key="2">
    <source>
        <dbReference type="Proteomes" id="UP000308600"/>
    </source>
</evidence>
<evidence type="ECO:0000313" key="1">
    <source>
        <dbReference type="EMBL" id="TFK59740.1"/>
    </source>
</evidence>
<name>A0ACD3A1Z5_9AGAR</name>
<dbReference type="Proteomes" id="UP000308600">
    <property type="component" value="Unassembled WGS sequence"/>
</dbReference>
<organism evidence="1 2">
    <name type="scientific">Pluteus cervinus</name>
    <dbReference type="NCBI Taxonomy" id="181527"/>
    <lineage>
        <taxon>Eukaryota</taxon>
        <taxon>Fungi</taxon>
        <taxon>Dikarya</taxon>
        <taxon>Basidiomycota</taxon>
        <taxon>Agaricomycotina</taxon>
        <taxon>Agaricomycetes</taxon>
        <taxon>Agaricomycetidae</taxon>
        <taxon>Agaricales</taxon>
        <taxon>Pluteineae</taxon>
        <taxon>Pluteaceae</taxon>
        <taxon>Pluteus</taxon>
    </lineage>
</organism>
<accession>A0ACD3A1Z5</accession>
<proteinExistence type="predicted"/>
<sequence length="221" mass="23956">MATGRASLSFAATNDVNCQCSGDVLTSPKHRRLSSDSVTSRFWAENGDLHSQEAYMVLGADMRRDSLQRTFNGGKMGLWRKGSFGLSPPNSGLDFSTLPNGGCRSIATNNTATWAVRGPLRNLQQPSTSSLSSGSVSRADSGRRKEGFIQEWISLGRQSSDSYTPNLLINPNAVLDDVGNTFLLQNLKRATMTCYDDMNADSYGMNGIHTAARRDTCTIGN</sequence>
<gene>
    <name evidence="1" type="ORF">BDN72DRAFT_905575</name>
</gene>
<dbReference type="EMBL" id="ML208904">
    <property type="protein sequence ID" value="TFK59740.1"/>
    <property type="molecule type" value="Genomic_DNA"/>
</dbReference>
<reference evidence="1 2" key="1">
    <citation type="journal article" date="2019" name="Nat. Ecol. Evol.">
        <title>Megaphylogeny resolves global patterns of mushroom evolution.</title>
        <authorList>
            <person name="Varga T."/>
            <person name="Krizsan K."/>
            <person name="Foldi C."/>
            <person name="Dima B."/>
            <person name="Sanchez-Garcia M."/>
            <person name="Sanchez-Ramirez S."/>
            <person name="Szollosi G.J."/>
            <person name="Szarkandi J.G."/>
            <person name="Papp V."/>
            <person name="Albert L."/>
            <person name="Andreopoulos W."/>
            <person name="Angelini C."/>
            <person name="Antonin V."/>
            <person name="Barry K.W."/>
            <person name="Bougher N.L."/>
            <person name="Buchanan P."/>
            <person name="Buyck B."/>
            <person name="Bense V."/>
            <person name="Catcheside P."/>
            <person name="Chovatia M."/>
            <person name="Cooper J."/>
            <person name="Damon W."/>
            <person name="Desjardin D."/>
            <person name="Finy P."/>
            <person name="Geml J."/>
            <person name="Haridas S."/>
            <person name="Hughes K."/>
            <person name="Justo A."/>
            <person name="Karasinski D."/>
            <person name="Kautmanova I."/>
            <person name="Kiss B."/>
            <person name="Kocsube S."/>
            <person name="Kotiranta H."/>
            <person name="LaButti K.M."/>
            <person name="Lechner B.E."/>
            <person name="Liimatainen K."/>
            <person name="Lipzen A."/>
            <person name="Lukacs Z."/>
            <person name="Mihaltcheva S."/>
            <person name="Morgado L.N."/>
            <person name="Niskanen T."/>
            <person name="Noordeloos M.E."/>
            <person name="Ohm R.A."/>
            <person name="Ortiz-Santana B."/>
            <person name="Ovrebo C."/>
            <person name="Racz N."/>
            <person name="Riley R."/>
            <person name="Savchenko A."/>
            <person name="Shiryaev A."/>
            <person name="Soop K."/>
            <person name="Spirin V."/>
            <person name="Szebenyi C."/>
            <person name="Tomsovsky M."/>
            <person name="Tulloss R.E."/>
            <person name="Uehling J."/>
            <person name="Grigoriev I.V."/>
            <person name="Vagvolgyi C."/>
            <person name="Papp T."/>
            <person name="Martin F.M."/>
            <person name="Miettinen O."/>
            <person name="Hibbett D.S."/>
            <person name="Nagy L.G."/>
        </authorList>
    </citation>
    <scope>NUCLEOTIDE SEQUENCE [LARGE SCALE GENOMIC DNA]</scope>
    <source>
        <strain evidence="1 2">NL-1719</strain>
    </source>
</reference>
<protein>
    <submittedName>
        <fullName evidence="1">Uncharacterized protein</fullName>
    </submittedName>
</protein>